<dbReference type="PANTHER" id="PTHR43301:SF3">
    <property type="entry name" value="ARABINAN ENDO-1,5-ALPHA-L-ARABINOSIDASE A-RELATED"/>
    <property type="match status" value="1"/>
</dbReference>
<dbReference type="CDD" id="cd08998">
    <property type="entry name" value="GH43_Arb43a-like"/>
    <property type="match status" value="1"/>
</dbReference>
<evidence type="ECO:0000256" key="3">
    <source>
        <dbReference type="ARBA" id="ARBA00022801"/>
    </source>
</evidence>
<dbReference type="Gene3D" id="2.115.10.20">
    <property type="entry name" value="Glycosyl hydrolase domain, family 43"/>
    <property type="match status" value="1"/>
</dbReference>
<evidence type="ECO:0000256" key="5">
    <source>
        <dbReference type="PIRNR" id="PIRNR026534"/>
    </source>
</evidence>
<comment type="pathway">
    <text evidence="1 5">Glycan metabolism; L-arabinan degradation.</text>
</comment>
<keyword evidence="4 5" id="KW-0326">Glycosidase</keyword>
<dbReference type="EC" id="3.2.1.99" evidence="5"/>
<name>A0ABT9ZHM9_9BACI</name>
<proteinExistence type="inferred from homology"/>
<comment type="catalytic activity">
    <reaction evidence="5">
        <text>Endohydrolysis of (1-&gt;5)-alpha-arabinofuranosidic linkages in (1-&gt;5)-arabinans.</text>
        <dbReference type="EC" id="3.2.1.99"/>
    </reaction>
</comment>
<evidence type="ECO:0000256" key="2">
    <source>
        <dbReference type="ARBA" id="ARBA00009865"/>
    </source>
</evidence>
<protein>
    <recommendedName>
        <fullName evidence="5">Endo-alpha-(1-&gt;5)-L-arabinanase</fullName>
        <ecNumber evidence="5">3.2.1.99</ecNumber>
    </recommendedName>
</protein>
<evidence type="ECO:0000313" key="6">
    <source>
        <dbReference type="EMBL" id="MDQ0231789.1"/>
    </source>
</evidence>
<dbReference type="PIRSF" id="PIRSF026534">
    <property type="entry name" value="Endo_alpha-L-arabinosidase"/>
    <property type="match status" value="1"/>
</dbReference>
<accession>A0ABT9ZHM9</accession>
<dbReference type="InterPro" id="IPR016840">
    <property type="entry name" value="Glyco_hydro_43_endo_a_Ara-ase"/>
</dbReference>
<gene>
    <name evidence="6" type="ORF">J2S19_003074</name>
</gene>
<dbReference type="InterPro" id="IPR050727">
    <property type="entry name" value="GH43_arabinanases"/>
</dbReference>
<dbReference type="Pfam" id="PF04616">
    <property type="entry name" value="Glyco_hydro_43"/>
    <property type="match status" value="1"/>
</dbReference>
<dbReference type="RefSeq" id="WP_307343336.1">
    <property type="nucleotide sequence ID" value="NZ_JAUSUD010000015.1"/>
</dbReference>
<dbReference type="EMBL" id="JAUSUD010000015">
    <property type="protein sequence ID" value="MDQ0231789.1"/>
    <property type="molecule type" value="Genomic_DNA"/>
</dbReference>
<comment type="similarity">
    <text evidence="2 5">Belongs to the glycosyl hydrolase 43 family.</text>
</comment>
<evidence type="ECO:0000256" key="1">
    <source>
        <dbReference type="ARBA" id="ARBA00004834"/>
    </source>
</evidence>
<organism evidence="6 7">
    <name type="scientific">Metabacillus malikii</name>
    <dbReference type="NCBI Taxonomy" id="1504265"/>
    <lineage>
        <taxon>Bacteria</taxon>
        <taxon>Bacillati</taxon>
        <taxon>Bacillota</taxon>
        <taxon>Bacilli</taxon>
        <taxon>Bacillales</taxon>
        <taxon>Bacillaceae</taxon>
        <taxon>Metabacillus</taxon>
    </lineage>
</organism>
<dbReference type="InterPro" id="IPR006710">
    <property type="entry name" value="Glyco_hydro_43"/>
</dbReference>
<dbReference type="InterPro" id="IPR023296">
    <property type="entry name" value="Glyco_hydro_beta-prop_sf"/>
</dbReference>
<evidence type="ECO:0000313" key="7">
    <source>
        <dbReference type="Proteomes" id="UP001234495"/>
    </source>
</evidence>
<sequence>MFNSKPFEGVNFYDIDWNLEGQLWAHDPVISKEGDNWYVFHTGRGVQIKTSKDGSNWKAIGSIFDSLPEWSKEYVPEKTEDSLWAPDISYYNGIYYLYYSVSTFGKNTSAIGLVTNTTIDPNHPDYQWIDHGHVIHSTEDDDYNAIDPNLIVDQQGQPWLNFGSFWSGNKLIKLDPETMKPQTGAELIGISSRTEQPNTIEAPFIVYRNGYYYQFVSFDFCCRGVDSTYNIVVGRSKDIVGPYVDKEGVSMMEGGGTLIDAGDDRWIGPGHCAVFLSGDSSILVNHAYDALNEGKPTLQIRPLYWDNEDWPYVKK</sequence>
<comment type="caution">
    <text evidence="6">The sequence shown here is derived from an EMBL/GenBank/DDBJ whole genome shotgun (WGS) entry which is preliminary data.</text>
</comment>
<dbReference type="PANTHER" id="PTHR43301">
    <property type="entry name" value="ARABINAN ENDO-1,5-ALPHA-L-ARABINOSIDASE"/>
    <property type="match status" value="1"/>
</dbReference>
<dbReference type="SUPFAM" id="SSF75005">
    <property type="entry name" value="Arabinanase/levansucrase/invertase"/>
    <property type="match status" value="1"/>
</dbReference>
<keyword evidence="7" id="KW-1185">Reference proteome</keyword>
<dbReference type="Proteomes" id="UP001234495">
    <property type="component" value="Unassembled WGS sequence"/>
</dbReference>
<evidence type="ECO:0000256" key="4">
    <source>
        <dbReference type="ARBA" id="ARBA00023295"/>
    </source>
</evidence>
<keyword evidence="3 5" id="KW-0378">Hydrolase</keyword>
<reference evidence="6 7" key="1">
    <citation type="submission" date="2023-07" db="EMBL/GenBank/DDBJ databases">
        <title>Genomic Encyclopedia of Type Strains, Phase IV (KMG-IV): sequencing the most valuable type-strain genomes for metagenomic binning, comparative biology and taxonomic classification.</title>
        <authorList>
            <person name="Goeker M."/>
        </authorList>
    </citation>
    <scope>NUCLEOTIDE SEQUENCE [LARGE SCALE GENOMIC DNA]</scope>
    <source>
        <strain evidence="6 7">DSM 29005</strain>
    </source>
</reference>
<dbReference type="GO" id="GO:0046558">
    <property type="term" value="F:arabinan endo-1,5-alpha-L-arabinosidase activity"/>
    <property type="evidence" value="ECO:0007669"/>
    <property type="project" value="UniProtKB-EC"/>
</dbReference>